<keyword evidence="1" id="KW-1133">Transmembrane helix</keyword>
<organism evidence="2 3">
    <name type="scientific">Hyaloperonospora brassicae</name>
    <name type="common">Brassica downy mildew</name>
    <name type="synonym">Peronospora brassicae</name>
    <dbReference type="NCBI Taxonomy" id="162125"/>
    <lineage>
        <taxon>Eukaryota</taxon>
        <taxon>Sar</taxon>
        <taxon>Stramenopiles</taxon>
        <taxon>Oomycota</taxon>
        <taxon>Peronosporomycetes</taxon>
        <taxon>Peronosporales</taxon>
        <taxon>Peronosporaceae</taxon>
        <taxon>Hyaloperonospora</taxon>
    </lineage>
</organism>
<keyword evidence="3" id="KW-1185">Reference proteome</keyword>
<accession>A0AAV0TYH5</accession>
<evidence type="ECO:0000313" key="2">
    <source>
        <dbReference type="EMBL" id="CAI5727808.1"/>
    </source>
</evidence>
<reference evidence="2" key="1">
    <citation type="submission" date="2022-12" db="EMBL/GenBank/DDBJ databases">
        <authorList>
            <person name="Webb A."/>
        </authorList>
    </citation>
    <scope>NUCLEOTIDE SEQUENCE</scope>
    <source>
        <strain evidence="2">Hp1</strain>
    </source>
</reference>
<keyword evidence="1" id="KW-0812">Transmembrane</keyword>
<dbReference type="GO" id="GO:0005576">
    <property type="term" value="C:extracellular region"/>
    <property type="evidence" value="ECO:0007669"/>
    <property type="project" value="InterPro"/>
</dbReference>
<proteinExistence type="predicted"/>
<evidence type="ECO:0000313" key="3">
    <source>
        <dbReference type="Proteomes" id="UP001162031"/>
    </source>
</evidence>
<protein>
    <recommendedName>
        <fullName evidence="4">GPI-anchored surface protein</fullName>
    </recommendedName>
</protein>
<comment type="caution">
    <text evidence="2">The sequence shown here is derived from an EMBL/GenBank/DDBJ whole genome shotgun (WGS) entry which is preliminary data.</text>
</comment>
<dbReference type="Gene3D" id="1.10.239.10">
    <property type="entry name" value="Elicitin domain"/>
    <property type="match status" value="1"/>
</dbReference>
<keyword evidence="1" id="KW-0472">Membrane</keyword>
<gene>
    <name evidence="2" type="ORF">HBR001_LOCUS4179</name>
</gene>
<evidence type="ECO:0000256" key="1">
    <source>
        <dbReference type="SAM" id="Phobius"/>
    </source>
</evidence>
<name>A0AAV0TYH5_HYABA</name>
<evidence type="ECO:0008006" key="4">
    <source>
        <dbReference type="Google" id="ProtNLM"/>
    </source>
</evidence>
<dbReference type="EMBL" id="CANTFL010000810">
    <property type="protein sequence ID" value="CAI5727808.1"/>
    <property type="molecule type" value="Genomic_DNA"/>
</dbReference>
<dbReference type="Proteomes" id="UP001162031">
    <property type="component" value="Unassembled WGS sequence"/>
</dbReference>
<dbReference type="AlphaFoldDB" id="A0AAV0TYH5"/>
<feature type="transmembrane region" description="Helical" evidence="1">
    <location>
        <begin position="352"/>
        <end position="371"/>
    </location>
</feature>
<dbReference type="InterPro" id="IPR036470">
    <property type="entry name" value="Elicitin_sf"/>
</dbReference>
<sequence>MTCCYCSVVASWLRCLVLCGGGRPSNNTRWSRFRAHDLFFALLVVAAVVTDVAAQDSLGVPTQRTSENSSIAGSQLLTWWGERGDVDHALAQLGGVQSCPEDVNVRVDAEVVDEKMLSFCSQETAGYDIMGLLQPSETLLAPIMEQTSDVCRSEACTAWLSQAANSSWLPECSYRRSQASLRSLAETLLRVCKDLMNADMDNVVVPPTASSFQQLYKLNVLANMVTTKKGVRDEGSSPVLQITRQMAALDESRVVGSDVVLLSGAAGERPMSVSILGNANRTGTLARSRSASGFDAARNSSNFAIPNGSSDWNSLRNTSFGVASSWNDSADFTSSAAGPHASSTTTTTDLRLSYACVVGAWVLFNGSYYFLMRRK</sequence>